<evidence type="ECO:0000313" key="1">
    <source>
        <dbReference type="EMBL" id="XBS71400.1"/>
    </source>
</evidence>
<dbReference type="InterPro" id="IPR010179">
    <property type="entry name" value="CRISPR-assoc_prot_Cse3"/>
</dbReference>
<dbReference type="AlphaFoldDB" id="A0AAU7QE88"/>
<dbReference type="Gene3D" id="3.30.70.1210">
    <property type="entry name" value="Crispr-associated protein, domain 2"/>
    <property type="match status" value="1"/>
</dbReference>
<dbReference type="NCBIfam" id="TIGR01907">
    <property type="entry name" value="casE_Cse3"/>
    <property type="match status" value="1"/>
</dbReference>
<dbReference type="SUPFAM" id="SSF117987">
    <property type="entry name" value="CRISPR-associated protein"/>
    <property type="match status" value="2"/>
</dbReference>
<dbReference type="Pfam" id="PF08798">
    <property type="entry name" value="CRISPR_assoc"/>
    <property type="match status" value="1"/>
</dbReference>
<protein>
    <submittedName>
        <fullName evidence="1">Type I-E CRISPR-associated protein Cas6/Cse3/CasE</fullName>
    </submittedName>
</protein>
<dbReference type="SMART" id="SM01101">
    <property type="entry name" value="CRISPR_assoc"/>
    <property type="match status" value="1"/>
</dbReference>
<organism evidence="1">
    <name type="scientific">Acerihabitans sp. KWT182</name>
    <dbReference type="NCBI Taxonomy" id="3157919"/>
    <lineage>
        <taxon>Bacteria</taxon>
        <taxon>Pseudomonadati</taxon>
        <taxon>Pseudomonadota</taxon>
        <taxon>Gammaproteobacteria</taxon>
        <taxon>Enterobacterales</taxon>
        <taxon>Pectobacteriaceae</taxon>
        <taxon>Acerihabitans</taxon>
    </lineage>
</organism>
<accession>A0AAU7QE88</accession>
<sequence length="199" mass="22135">MFLSKVWIEGYWAKDAYQLHRALWQLFPNRPEEQRDFLFRVEDKQPGRGASVLLQSMHAPAGGDMAHVVASKIYQPAIAVGAKLRFKLRANPVKTIKDERKRVNAKGEIKRCRVPLITEDAQLQWLARKLAGGAELNAAMVIPDSALYFHKNDISGKIQPVTFEGLMTVKHSEIFIKLLSQGVGPGKALGCGLLSLAFA</sequence>
<dbReference type="Gene3D" id="3.30.70.1200">
    <property type="entry name" value="Crispr-associated protein, domain 1"/>
    <property type="match status" value="1"/>
</dbReference>
<name>A0AAU7QE88_9GAMM</name>
<dbReference type="EMBL" id="CP157947">
    <property type="protein sequence ID" value="XBS71400.1"/>
    <property type="molecule type" value="Genomic_DNA"/>
</dbReference>
<reference evidence="1" key="1">
    <citation type="submission" date="2024-06" db="EMBL/GenBank/DDBJ databases">
        <authorList>
            <person name="Coelho C."/>
            <person name="Bento M."/>
            <person name="Garcia E."/>
            <person name="Camelo A."/>
            <person name="Brandao I."/>
            <person name="Espirito Santo C."/>
            <person name="Trovao J."/>
            <person name="Verissimo A."/>
            <person name="Costa J."/>
            <person name="Tiago I."/>
        </authorList>
    </citation>
    <scope>NUCLEOTIDE SEQUENCE</scope>
    <source>
        <strain evidence="1">KWT182</strain>
    </source>
</reference>
<gene>
    <name evidence="1" type="primary">cas6e</name>
    <name evidence="1" type="ORF">ABK905_10950</name>
</gene>
<proteinExistence type="predicted"/>
<dbReference type="CDD" id="cd09727">
    <property type="entry name" value="Cas6_I-E"/>
    <property type="match status" value="1"/>
</dbReference>